<dbReference type="InterPro" id="IPR038225">
    <property type="entry name" value="TagF_sf"/>
</dbReference>
<dbReference type="EMBL" id="AATQ01000024">
    <property type="protein sequence ID" value="EAU45637.1"/>
    <property type="molecule type" value="Genomic_DNA"/>
</dbReference>
<dbReference type="Proteomes" id="UP000006230">
    <property type="component" value="Unassembled WGS sequence"/>
</dbReference>
<gene>
    <name evidence="1" type="ORF">R2601_22127</name>
</gene>
<dbReference type="RefSeq" id="WP_007799508.1">
    <property type="nucleotide sequence ID" value="NZ_DS022276.1"/>
</dbReference>
<dbReference type="HOGENOM" id="CLU_1330891_0_0_5"/>
<dbReference type="NCBIfam" id="TIGR03373">
    <property type="entry name" value="VI_minor_4"/>
    <property type="match status" value="1"/>
</dbReference>
<proteinExistence type="predicted"/>
<dbReference type="AlphaFoldDB" id="Q0FN05"/>
<dbReference type="Pfam" id="PF09867">
    <property type="entry name" value="TagF_N"/>
    <property type="match status" value="1"/>
</dbReference>
<dbReference type="STRING" id="314265.R2601_22127"/>
<sequence length="206" mass="21409">MATGLFGKLPLAGDFLTRGLGPGQRARVDQWLTRHLGAFSAHPERWPSQGLMALLEGTREDVLLLLVVPSVDAAGRAFPLAAVSAVASVAQDAAERWGGKVLPHLDRAVAGEAGADELAAALAPLAPEGGGRGAAPAAGLGARAHPARPRGAGAARQFWLIFDPLRVMSLLALAVILPEPSMLMSLPLMVIEPSFFITMLALPHVS</sequence>
<reference evidence="1 2" key="1">
    <citation type="journal article" date="2010" name="J. Bacteriol.">
        <title>Genome sequences of Pelagibaca bermudensis HTCC2601T and Maritimibacter alkaliphilus HTCC2654T, the type strains of two marine Roseobacter genera.</title>
        <authorList>
            <person name="Thrash J.C."/>
            <person name="Cho J.C."/>
            <person name="Ferriera S."/>
            <person name="Johnson J."/>
            <person name="Vergin K.L."/>
            <person name="Giovannoni S.J."/>
        </authorList>
    </citation>
    <scope>NUCLEOTIDE SEQUENCE [LARGE SCALE GENOMIC DNA]</scope>
    <source>
        <strain evidence="2">DSM 26914 / JCM 13377 / KCTC 12554 / HTCC2601</strain>
    </source>
</reference>
<protein>
    <recommendedName>
        <fullName evidence="3">Type VI secretion system-associated protein TagF</fullName>
    </recommendedName>
</protein>
<comment type="caution">
    <text evidence="1">The sequence shown here is derived from an EMBL/GenBank/DDBJ whole genome shotgun (WGS) entry which is preliminary data.</text>
</comment>
<evidence type="ECO:0008006" key="3">
    <source>
        <dbReference type="Google" id="ProtNLM"/>
    </source>
</evidence>
<accession>Q0FN05</accession>
<evidence type="ECO:0000313" key="2">
    <source>
        <dbReference type="Proteomes" id="UP000006230"/>
    </source>
</evidence>
<dbReference type="InterPro" id="IPR017748">
    <property type="entry name" value="TagF"/>
</dbReference>
<dbReference type="OrthoDB" id="9801841at2"/>
<dbReference type="eggNOG" id="COG3913">
    <property type="taxonomic scope" value="Bacteria"/>
</dbReference>
<name>Q0FN05_SALBH</name>
<keyword evidence="2" id="KW-1185">Reference proteome</keyword>
<organism evidence="1 2">
    <name type="scientific">Salipiger bermudensis (strain DSM 26914 / JCM 13377 / KCTC 12554 / HTCC2601)</name>
    <name type="common">Pelagibaca bermudensis</name>
    <dbReference type="NCBI Taxonomy" id="314265"/>
    <lineage>
        <taxon>Bacteria</taxon>
        <taxon>Pseudomonadati</taxon>
        <taxon>Pseudomonadota</taxon>
        <taxon>Alphaproteobacteria</taxon>
        <taxon>Rhodobacterales</taxon>
        <taxon>Roseobacteraceae</taxon>
        <taxon>Salipiger</taxon>
    </lineage>
</organism>
<dbReference type="Gene3D" id="3.40.1730.10">
    <property type="entry name" value="pa0076 domain"/>
    <property type="match status" value="1"/>
</dbReference>
<evidence type="ECO:0000313" key="1">
    <source>
        <dbReference type="EMBL" id="EAU45637.1"/>
    </source>
</evidence>